<feature type="binding site" description="covalent" evidence="8">
    <location>
        <position position="69"/>
    </location>
    <ligand>
        <name>heme c</name>
        <dbReference type="ChEBI" id="CHEBI:61717"/>
        <label>1</label>
    </ligand>
</feature>
<keyword evidence="13" id="KW-1185">Reference proteome</keyword>
<dbReference type="InterPro" id="IPR009056">
    <property type="entry name" value="Cyt_c-like_dom"/>
</dbReference>
<comment type="PTM">
    <text evidence="8">Binds 2 heme groups per subunit.</text>
</comment>
<dbReference type="Proteomes" id="UP000239590">
    <property type="component" value="Unassembled WGS sequence"/>
</dbReference>
<evidence type="ECO:0000256" key="10">
    <source>
        <dbReference type="SAM" id="SignalP"/>
    </source>
</evidence>
<organism evidence="12 13">
    <name type="scientific">Siphonobacter curvatus</name>
    <dbReference type="NCBI Taxonomy" id="2094562"/>
    <lineage>
        <taxon>Bacteria</taxon>
        <taxon>Pseudomonadati</taxon>
        <taxon>Bacteroidota</taxon>
        <taxon>Cytophagia</taxon>
        <taxon>Cytophagales</taxon>
        <taxon>Cytophagaceae</taxon>
        <taxon>Siphonobacter</taxon>
    </lineage>
</organism>
<evidence type="ECO:0000256" key="8">
    <source>
        <dbReference type="PIRSR" id="PIRSR000294-1"/>
    </source>
</evidence>
<dbReference type="Gene3D" id="1.10.760.10">
    <property type="entry name" value="Cytochrome c-like domain"/>
    <property type="match status" value="2"/>
</dbReference>
<evidence type="ECO:0000313" key="12">
    <source>
        <dbReference type="EMBL" id="PQA58266.1"/>
    </source>
</evidence>
<keyword evidence="7 9" id="KW-0408">Iron</keyword>
<evidence type="ECO:0000256" key="2">
    <source>
        <dbReference type="ARBA" id="ARBA00022617"/>
    </source>
</evidence>
<accession>A0A2S7IKT0</accession>
<keyword evidence="2 8" id="KW-0349">Heme</keyword>
<evidence type="ECO:0000256" key="6">
    <source>
        <dbReference type="ARBA" id="ARBA00023002"/>
    </source>
</evidence>
<dbReference type="PIRSF" id="PIRSF000294">
    <property type="entry name" value="Cytochrome-c_peroxidase"/>
    <property type="match status" value="1"/>
</dbReference>
<dbReference type="InterPro" id="IPR004852">
    <property type="entry name" value="Di-haem_cyt_c_peroxidsae"/>
</dbReference>
<keyword evidence="5" id="KW-0574">Periplasm</keyword>
<dbReference type="SUPFAM" id="SSF46626">
    <property type="entry name" value="Cytochrome c"/>
    <property type="match status" value="2"/>
</dbReference>
<comment type="cofactor">
    <cofactor evidence="8">
        <name>heme</name>
        <dbReference type="ChEBI" id="CHEBI:30413"/>
    </cofactor>
    <text evidence="8">Binds 2 heme groups.</text>
</comment>
<dbReference type="InterPro" id="IPR026259">
    <property type="entry name" value="MauG/Cytc_peroxidase"/>
</dbReference>
<dbReference type="RefSeq" id="WP_104709495.1">
    <property type="nucleotide sequence ID" value="NZ_PTRA01000001.1"/>
</dbReference>
<dbReference type="GO" id="GO:0009055">
    <property type="term" value="F:electron transfer activity"/>
    <property type="evidence" value="ECO:0007669"/>
    <property type="project" value="InterPro"/>
</dbReference>
<dbReference type="GO" id="GO:0004130">
    <property type="term" value="F:cytochrome-c peroxidase activity"/>
    <property type="evidence" value="ECO:0007669"/>
    <property type="project" value="TreeGrafter"/>
</dbReference>
<evidence type="ECO:0000259" key="11">
    <source>
        <dbReference type="PROSITE" id="PS51007"/>
    </source>
</evidence>
<comment type="caution">
    <text evidence="12">The sequence shown here is derived from an EMBL/GenBank/DDBJ whole genome shotgun (WGS) entry which is preliminary data.</text>
</comment>
<dbReference type="GO" id="GO:0042597">
    <property type="term" value="C:periplasmic space"/>
    <property type="evidence" value="ECO:0007669"/>
    <property type="project" value="UniProtKB-SubCell"/>
</dbReference>
<evidence type="ECO:0000256" key="3">
    <source>
        <dbReference type="ARBA" id="ARBA00022723"/>
    </source>
</evidence>
<feature type="binding site" description="covalent" evidence="8">
    <location>
        <position position="225"/>
    </location>
    <ligand>
        <name>heme c</name>
        <dbReference type="ChEBI" id="CHEBI:61717"/>
        <label>2</label>
    </ligand>
</feature>
<dbReference type="OrthoDB" id="9805202at2"/>
<dbReference type="InterPro" id="IPR051395">
    <property type="entry name" value="Cytochrome_c_Peroxidase/MauG"/>
</dbReference>
<feature type="binding site" description="covalent" evidence="8">
    <location>
        <position position="72"/>
    </location>
    <ligand>
        <name>heme c</name>
        <dbReference type="ChEBI" id="CHEBI:61717"/>
        <label>1</label>
    </ligand>
</feature>
<feature type="binding site" description="axial binding residue" evidence="9">
    <location>
        <position position="226"/>
    </location>
    <ligand>
        <name>heme c</name>
        <dbReference type="ChEBI" id="CHEBI:61717"/>
        <label>2</label>
    </ligand>
    <ligandPart>
        <name>Fe</name>
        <dbReference type="ChEBI" id="CHEBI:18248"/>
    </ligandPart>
</feature>
<feature type="binding site" description="axial binding residue" evidence="9">
    <location>
        <position position="73"/>
    </location>
    <ligand>
        <name>heme c</name>
        <dbReference type="ChEBI" id="CHEBI:61717"/>
        <label>1</label>
    </ligand>
    <ligandPart>
        <name>Fe</name>
        <dbReference type="ChEBI" id="CHEBI:18248"/>
    </ligandPart>
</feature>
<dbReference type="PANTHER" id="PTHR30600">
    <property type="entry name" value="CYTOCHROME C PEROXIDASE-RELATED"/>
    <property type="match status" value="1"/>
</dbReference>
<comment type="subcellular location">
    <subcellularLocation>
        <location evidence="1">Periplasm</location>
    </subcellularLocation>
</comment>
<dbReference type="InterPro" id="IPR036909">
    <property type="entry name" value="Cyt_c-like_dom_sf"/>
</dbReference>
<keyword evidence="4 10" id="KW-0732">Signal</keyword>
<keyword evidence="12" id="KW-0575">Peroxidase</keyword>
<evidence type="ECO:0000313" key="13">
    <source>
        <dbReference type="Proteomes" id="UP000239590"/>
    </source>
</evidence>
<evidence type="ECO:0000256" key="4">
    <source>
        <dbReference type="ARBA" id="ARBA00022729"/>
    </source>
</evidence>
<evidence type="ECO:0000256" key="7">
    <source>
        <dbReference type="ARBA" id="ARBA00023004"/>
    </source>
</evidence>
<feature type="signal peptide" evidence="10">
    <location>
        <begin position="1"/>
        <end position="15"/>
    </location>
</feature>
<gene>
    <name evidence="12" type="ORF">C5O19_00885</name>
</gene>
<proteinExistence type="predicted"/>
<feature type="chain" id="PRO_5015642410" evidence="10">
    <location>
        <begin position="16"/>
        <end position="346"/>
    </location>
</feature>
<protein>
    <submittedName>
        <fullName evidence="12">Cytochrome-c peroxidase</fullName>
    </submittedName>
</protein>
<feature type="domain" description="Cytochrome c" evidence="11">
    <location>
        <begin position="198"/>
        <end position="329"/>
    </location>
</feature>
<dbReference type="AlphaFoldDB" id="A0A2S7IKT0"/>
<dbReference type="GO" id="GO:0020037">
    <property type="term" value="F:heme binding"/>
    <property type="evidence" value="ECO:0007669"/>
    <property type="project" value="InterPro"/>
</dbReference>
<evidence type="ECO:0000256" key="1">
    <source>
        <dbReference type="ARBA" id="ARBA00004418"/>
    </source>
</evidence>
<dbReference type="PROSITE" id="PS51007">
    <property type="entry name" value="CYTC"/>
    <property type="match status" value="1"/>
</dbReference>
<keyword evidence="6" id="KW-0560">Oxidoreductase</keyword>
<evidence type="ECO:0000256" key="9">
    <source>
        <dbReference type="PIRSR" id="PIRSR000294-2"/>
    </source>
</evidence>
<dbReference type="GO" id="GO:0046872">
    <property type="term" value="F:metal ion binding"/>
    <property type="evidence" value="ECO:0007669"/>
    <property type="project" value="UniProtKB-KW"/>
</dbReference>
<evidence type="ECO:0000256" key="5">
    <source>
        <dbReference type="ARBA" id="ARBA00022764"/>
    </source>
</evidence>
<keyword evidence="3 9" id="KW-0479">Metal-binding</keyword>
<name>A0A2S7IKT0_9BACT</name>
<dbReference type="EMBL" id="PTRA01000001">
    <property type="protein sequence ID" value="PQA58266.1"/>
    <property type="molecule type" value="Genomic_DNA"/>
</dbReference>
<feature type="binding site" description="covalent" evidence="8">
    <location>
        <position position="222"/>
    </location>
    <ligand>
        <name>heme c</name>
        <dbReference type="ChEBI" id="CHEBI:61717"/>
        <label>2</label>
    </ligand>
</feature>
<reference evidence="13" key="1">
    <citation type="submission" date="2018-02" db="EMBL/GenBank/DDBJ databases">
        <title>Genome sequencing of Solimonas sp. HR-BB.</title>
        <authorList>
            <person name="Lee Y."/>
            <person name="Jeon C.O."/>
        </authorList>
    </citation>
    <scope>NUCLEOTIDE SEQUENCE [LARGE SCALE GENOMIC DNA]</scope>
    <source>
        <strain evidence="13">HR-U</strain>
    </source>
</reference>
<dbReference type="Pfam" id="PF03150">
    <property type="entry name" value="CCP_MauG"/>
    <property type="match status" value="1"/>
</dbReference>
<sequence>MLRWLILLSSAVVLAFNLRNDTPYTLTIPASFGHRYTIPADNPMTVEGVALGRFLFYDSLLSKNNTISCSSCHQQNRAFTDGFALSIGVNGRTTARNSMSLANLLWVRHFFWDGHSPTLEDQALIPMAHPDELGLAPEKAARKLQQTAFYPPKFKRAFGTDSITPLLMAKALAQFERTLISAQAPYDQYLRHQYTLTAAEKRGMDLFMRTSNVAKGIRGANCAHCHGGAQFFQNVFHNNGLDASPLDPGRQEVTGFDADFARFRVPTLRNIAVTGPYMHDGRFRTLEEVIDHYSEHMASSRTLSTDLKGPMHLTSSEKKDLIAFLHTLTDTEFLQNPAFSNPFLTQ</sequence>